<dbReference type="AlphaFoldDB" id="A0A160P9A0"/>
<proteinExistence type="predicted"/>
<gene>
    <name evidence="1" type="ORF">SLA_7170</name>
</gene>
<keyword evidence="2" id="KW-1185">Reference proteome</keyword>
<sequence>MRAAVAGSVVPHHVEGVEVEVLAPEYQQILAVLAGSEAAGGLRAKQIAVQLGWQTTPARVEGVRSRVKRLTDRGWAAELRPNVFGAVSPAGPADVG</sequence>
<organism evidence="1 2">
    <name type="scientific">Streptomyces laurentii</name>
    <dbReference type="NCBI Taxonomy" id="39478"/>
    <lineage>
        <taxon>Bacteria</taxon>
        <taxon>Bacillati</taxon>
        <taxon>Actinomycetota</taxon>
        <taxon>Actinomycetes</taxon>
        <taxon>Kitasatosporales</taxon>
        <taxon>Streptomycetaceae</taxon>
        <taxon>Streptomyces</taxon>
    </lineage>
</organism>
<dbReference type="EMBL" id="AP017424">
    <property type="protein sequence ID" value="BAU88036.1"/>
    <property type="molecule type" value="Genomic_DNA"/>
</dbReference>
<accession>A0A160P9A0</accession>
<name>A0A160P9A0_STRLU</name>
<protein>
    <submittedName>
        <fullName evidence="1">Uncharacterized protein</fullName>
    </submittedName>
</protein>
<reference evidence="1 2" key="1">
    <citation type="journal article" date="2016" name="Genome Announc.">
        <title>Complete Genome Sequence of Thiostrepton-Producing Streptomyces laurentii ATCC 31255.</title>
        <authorList>
            <person name="Doi K."/>
            <person name="Fujino Y."/>
            <person name="Nagayoshi Y."/>
            <person name="Ohshima T."/>
            <person name="Ogata S."/>
        </authorList>
    </citation>
    <scope>NUCLEOTIDE SEQUENCE [LARGE SCALE GENOMIC DNA]</scope>
    <source>
        <strain evidence="1 2">ATCC 31255</strain>
    </source>
</reference>
<evidence type="ECO:0000313" key="1">
    <source>
        <dbReference type="EMBL" id="BAU88036.1"/>
    </source>
</evidence>
<evidence type="ECO:0000313" key="2">
    <source>
        <dbReference type="Proteomes" id="UP000217676"/>
    </source>
</evidence>
<dbReference type="KEGG" id="slau:SLA_7170"/>
<dbReference type="Proteomes" id="UP000217676">
    <property type="component" value="Chromosome"/>
</dbReference>